<dbReference type="GO" id="GO:0005737">
    <property type="term" value="C:cytoplasm"/>
    <property type="evidence" value="ECO:0007669"/>
    <property type="project" value="TreeGrafter"/>
</dbReference>
<protein>
    <recommendedName>
        <fullName evidence="1">SAC3/GANP/THP3 conserved domain-containing protein</fullName>
    </recommendedName>
</protein>
<comment type="caution">
    <text evidence="2">The sequence shown here is derived from an EMBL/GenBank/DDBJ whole genome shotgun (WGS) entry which is preliminary data.</text>
</comment>
<organism evidence="2 3">
    <name type="scientific">Ceratodon purpureus</name>
    <name type="common">Fire moss</name>
    <name type="synonym">Dicranum purpureum</name>
    <dbReference type="NCBI Taxonomy" id="3225"/>
    <lineage>
        <taxon>Eukaryota</taxon>
        <taxon>Viridiplantae</taxon>
        <taxon>Streptophyta</taxon>
        <taxon>Embryophyta</taxon>
        <taxon>Bryophyta</taxon>
        <taxon>Bryophytina</taxon>
        <taxon>Bryopsida</taxon>
        <taxon>Dicranidae</taxon>
        <taxon>Pseudoditrichales</taxon>
        <taxon>Ditrichaceae</taxon>
        <taxon>Ceratodon</taxon>
    </lineage>
</organism>
<dbReference type="GO" id="GO:0070390">
    <property type="term" value="C:transcription export complex 2"/>
    <property type="evidence" value="ECO:0007669"/>
    <property type="project" value="TreeGrafter"/>
</dbReference>
<evidence type="ECO:0000313" key="2">
    <source>
        <dbReference type="EMBL" id="KAG0574028.1"/>
    </source>
</evidence>
<evidence type="ECO:0000313" key="3">
    <source>
        <dbReference type="Proteomes" id="UP000822688"/>
    </source>
</evidence>
<feature type="domain" description="SAC3/GANP/THP3 conserved" evidence="1">
    <location>
        <begin position="84"/>
        <end position="156"/>
    </location>
</feature>
<accession>A0A8T0HU69</accession>
<dbReference type="Gene3D" id="1.25.40.990">
    <property type="match status" value="1"/>
</dbReference>
<proteinExistence type="predicted"/>
<name>A0A8T0HU69_CERPU</name>
<evidence type="ECO:0000259" key="1">
    <source>
        <dbReference type="Pfam" id="PF03399"/>
    </source>
</evidence>
<dbReference type="InterPro" id="IPR045107">
    <property type="entry name" value="SAC3/GANP/THP3"/>
</dbReference>
<reference evidence="2" key="1">
    <citation type="submission" date="2020-06" db="EMBL/GenBank/DDBJ databases">
        <title>WGS assembly of Ceratodon purpureus strain R40.</title>
        <authorList>
            <person name="Carey S.B."/>
            <person name="Jenkins J."/>
            <person name="Shu S."/>
            <person name="Lovell J.T."/>
            <person name="Sreedasyam A."/>
            <person name="Maumus F."/>
            <person name="Tiley G.P."/>
            <person name="Fernandez-Pozo N."/>
            <person name="Barry K."/>
            <person name="Chen C."/>
            <person name="Wang M."/>
            <person name="Lipzen A."/>
            <person name="Daum C."/>
            <person name="Saski C.A."/>
            <person name="Payton A.C."/>
            <person name="Mcbreen J.C."/>
            <person name="Conrad R.E."/>
            <person name="Kollar L.M."/>
            <person name="Olsson S."/>
            <person name="Huttunen S."/>
            <person name="Landis J.B."/>
            <person name="Wickett N.J."/>
            <person name="Johnson M.G."/>
            <person name="Rensing S.A."/>
            <person name="Grimwood J."/>
            <person name="Schmutz J."/>
            <person name="Mcdaniel S.F."/>
        </authorList>
    </citation>
    <scope>NUCLEOTIDE SEQUENCE</scope>
    <source>
        <strain evidence="2">R40</strain>
    </source>
</reference>
<dbReference type="PANTHER" id="PTHR12436">
    <property type="entry name" value="80 KDA MCM3-ASSOCIATED PROTEIN"/>
    <property type="match status" value="1"/>
</dbReference>
<dbReference type="PANTHER" id="PTHR12436:SF3">
    <property type="entry name" value="GERMINAL-CENTER ASSOCIATED NUCLEAR PROTEIN"/>
    <property type="match status" value="1"/>
</dbReference>
<keyword evidence="3" id="KW-1185">Reference proteome</keyword>
<dbReference type="Pfam" id="PF03399">
    <property type="entry name" value="SAC3_GANP"/>
    <property type="match status" value="1"/>
</dbReference>
<dbReference type="EMBL" id="CM026426">
    <property type="protein sequence ID" value="KAG0574028.1"/>
    <property type="molecule type" value="Genomic_DNA"/>
</dbReference>
<dbReference type="AlphaFoldDB" id="A0A8T0HU69"/>
<dbReference type="InterPro" id="IPR005062">
    <property type="entry name" value="SAC3/GANP/THP3_conserved"/>
</dbReference>
<dbReference type="GO" id="GO:0006406">
    <property type="term" value="P:mRNA export from nucleus"/>
    <property type="evidence" value="ECO:0007669"/>
    <property type="project" value="TreeGrafter"/>
</dbReference>
<dbReference type="Proteomes" id="UP000822688">
    <property type="component" value="Chromosome V"/>
</dbReference>
<sequence length="165" mass="18661">MRVALHGFCLHSCCPARAVVGEIQRLLEVANGVMHADLNTRLGNITLTEGAGGSQIAQTTDAGQAVDFIQRSDIGHRAGGHEQFCRTMTVAELQPSDIRPQHVLWETLQYLMRILERSDYTFHAFLFDRTRAVQQELDMQCIANSQAITMFEEIVSWFFFQFKAL</sequence>
<gene>
    <name evidence="2" type="ORF">KC19_VG228700</name>
</gene>